<accession>F0RQE0</accession>
<evidence type="ECO:0000256" key="1">
    <source>
        <dbReference type="SAM" id="Coils"/>
    </source>
</evidence>
<keyword evidence="2" id="KW-0614">Plasmid</keyword>
<organism evidence="2 3">
    <name type="scientific">Deinococcus proteolyticus (strain ATCC 35074 / DSM 20540 / JCM 6276 / NBRC 101906 / NCIMB 13154 / VKM Ac-1939 / CCM 2703 / MRP)</name>
    <dbReference type="NCBI Taxonomy" id="693977"/>
    <lineage>
        <taxon>Bacteria</taxon>
        <taxon>Thermotogati</taxon>
        <taxon>Deinococcota</taxon>
        <taxon>Deinococci</taxon>
        <taxon>Deinococcales</taxon>
        <taxon>Deinococcaceae</taxon>
        <taxon>Deinococcus</taxon>
    </lineage>
</organism>
<name>F0RQE0_DEIPM</name>
<dbReference type="HOGENOM" id="CLU_859756_0_0_0"/>
<sequence length="323" mass="35705">MTYHLIKTTKHAFPPVLEFQTPKGNQVAVSALLVASEYEEAENNSGNVTAQATVQTPDGPVIVEGNITELTTTDHALYPDFKTFYPDGVAWTGTSKLRLILTAPQVEMLEAEFARVRQDTEEGQYLKRILQAREDKKAELSAAAQAAADERGVRVLNLPFTGAGELCWAYRLSAEECAAEGYREGLCRACKVPKGETGPGHILLSELKQMNDILRPIWTAAPTLGWFAGSNSTVYQITAEQWDALVAEQNRILRSREEANQAAKQASEAEFQAALAEAQRTGQRQVLREWIGDDDSVEDSSFSRFTTWISPDGTAQTTREPMY</sequence>
<evidence type="ECO:0000313" key="3">
    <source>
        <dbReference type="Proteomes" id="UP000007718"/>
    </source>
</evidence>
<evidence type="ECO:0000313" key="2">
    <source>
        <dbReference type="EMBL" id="ADY27499.1"/>
    </source>
</evidence>
<reference evidence="2 3" key="2">
    <citation type="journal article" date="2012" name="Stand. Genomic Sci.">
        <title>Complete genome sequence of the orange-red pigmented, radioresistant Deinococcus proteolyticus type strain (MRP(T)).</title>
        <authorList>
            <person name="Copeland A."/>
            <person name="Zeytun A."/>
            <person name="Yassawong M."/>
            <person name="Nolan M."/>
            <person name="Lucas S."/>
            <person name="Hammon N."/>
            <person name="Deshpande S."/>
            <person name="Cheng J.F."/>
            <person name="Han C."/>
            <person name="Tapia R."/>
            <person name="Goodwin L.A."/>
            <person name="Pitluck S."/>
            <person name="Mavromatis K."/>
            <person name="Liolios K."/>
            <person name="Pagani I."/>
            <person name="Ivanova N."/>
            <person name="Mikhailova N."/>
            <person name="Pati A."/>
            <person name="Chen A."/>
            <person name="Palaniappan K."/>
            <person name="Land M."/>
            <person name="Hauser L."/>
            <person name="Jeffries C.D."/>
            <person name="Brambilla E.M."/>
            <person name="Rohde M."/>
            <person name="Sikorski J."/>
            <person name="Pukall R."/>
            <person name="Goker M."/>
            <person name="Detter J.C."/>
            <person name="Woyke T."/>
            <person name="Bristow J."/>
            <person name="Eisen J.A."/>
            <person name="Markowitz V."/>
            <person name="Hugenholtz P."/>
            <person name="Kyrpides N.C."/>
            <person name="Klenk H.P."/>
            <person name="Lapidus A."/>
        </authorList>
    </citation>
    <scope>NUCLEOTIDE SEQUENCE [LARGE SCALE GENOMIC DNA]</scope>
    <source>
        <strain evidence="3">ATCC 35074 / DSM 20540 / JCM 6276 / NBRC 101906 / NCIMB 13154 / VKM Ac-1939 / CCM 2703 / MRP</strain>
        <plasmid evidence="3">Plasmid pDEIPR02</plasmid>
    </source>
</reference>
<dbReference type="EMBL" id="CP002538">
    <property type="protein sequence ID" value="ADY27499.1"/>
    <property type="molecule type" value="Genomic_DNA"/>
</dbReference>
<dbReference type="AlphaFoldDB" id="F0RQE0"/>
<feature type="coiled-coil region" evidence="1">
    <location>
        <begin position="245"/>
        <end position="279"/>
    </location>
</feature>
<dbReference type="Proteomes" id="UP000007718">
    <property type="component" value="Plasmid pDEIPR02"/>
</dbReference>
<gene>
    <name evidence="2" type="ordered locus">Deipr_2375</name>
</gene>
<reference evidence="3" key="1">
    <citation type="submission" date="2011-02" db="EMBL/GenBank/DDBJ databases">
        <title>The complete sequence of plasmid2 of Deinococcus proteolyticus DSM 20540.</title>
        <authorList>
            <consortium name="US DOE Joint Genome Institute (JGI-PGF)"/>
            <person name="Lucas S."/>
            <person name="Copeland A."/>
            <person name="Lapidus A."/>
            <person name="Bruce D."/>
            <person name="Goodwin L."/>
            <person name="Pitluck S."/>
            <person name="Kyrpides N."/>
            <person name="Mavromatis K."/>
            <person name="Pagani I."/>
            <person name="Ivanova N."/>
            <person name="Ovchinnikova G."/>
            <person name="Zeytun A."/>
            <person name="Detter J.C."/>
            <person name="Han C."/>
            <person name="Land M."/>
            <person name="Hauser L."/>
            <person name="Markowitz V."/>
            <person name="Cheng J.-F."/>
            <person name="Hugenholtz P."/>
            <person name="Woyke T."/>
            <person name="Wu D."/>
            <person name="Pukall R."/>
            <person name="Steenblock K."/>
            <person name="Brambilla E."/>
            <person name="Klenk H.-P."/>
            <person name="Eisen J.A."/>
        </authorList>
    </citation>
    <scope>NUCLEOTIDE SEQUENCE [LARGE SCALE GENOMIC DNA]</scope>
    <source>
        <strain evidence="3">ATCC 35074 / DSM 20540 / JCM 6276 / NBRC 101906 / NCIMB 13154 / VKM Ac-1939 / CCM 2703 / MRP</strain>
        <plasmid evidence="3">Plasmid pDEIPR02</plasmid>
    </source>
</reference>
<keyword evidence="1" id="KW-0175">Coiled coil</keyword>
<keyword evidence="3" id="KW-1185">Reference proteome</keyword>
<dbReference type="KEGG" id="dpt:Deipr_2375"/>
<dbReference type="RefSeq" id="WP_013615853.1">
    <property type="nucleotide sequence ID" value="NC_015162.1"/>
</dbReference>
<protein>
    <submittedName>
        <fullName evidence="2">Uncharacterized protein</fullName>
    </submittedName>
</protein>
<proteinExistence type="predicted"/>
<geneLocation type="plasmid" evidence="2 3">
    <name>pDEIPR02</name>
</geneLocation>